<dbReference type="CDD" id="cd08589">
    <property type="entry name" value="PI-PLCc_SaPLC1_like"/>
    <property type="match status" value="1"/>
</dbReference>
<evidence type="ECO:0008006" key="4">
    <source>
        <dbReference type="Google" id="ProtNLM"/>
    </source>
</evidence>
<organism evidence="2 3">
    <name type="scientific">Asticcacaulis benevestitus DSM 16100 = ATCC BAA-896</name>
    <dbReference type="NCBI Taxonomy" id="1121022"/>
    <lineage>
        <taxon>Bacteria</taxon>
        <taxon>Pseudomonadati</taxon>
        <taxon>Pseudomonadota</taxon>
        <taxon>Alphaproteobacteria</taxon>
        <taxon>Caulobacterales</taxon>
        <taxon>Caulobacteraceae</taxon>
        <taxon>Asticcacaulis</taxon>
    </lineage>
</organism>
<gene>
    <name evidence="2" type="ORF">ABENE_16935</name>
</gene>
<feature type="chain" id="PRO_5004727138" description="Calcium-dependent phosphoinositide phospholipase C" evidence="1">
    <location>
        <begin position="22"/>
        <end position="348"/>
    </location>
</feature>
<dbReference type="PATRIC" id="fig|1121022.4.peg.3446"/>
<dbReference type="EMBL" id="AWGB01000042">
    <property type="protein sequence ID" value="ESQ87756.1"/>
    <property type="molecule type" value="Genomic_DNA"/>
</dbReference>
<evidence type="ECO:0000256" key="1">
    <source>
        <dbReference type="SAM" id="SignalP"/>
    </source>
</evidence>
<dbReference type="Gene3D" id="3.20.20.190">
    <property type="entry name" value="Phosphatidylinositol (PI) phosphodiesterase"/>
    <property type="match status" value="1"/>
</dbReference>
<comment type="caution">
    <text evidence="2">The sequence shown here is derived from an EMBL/GenBank/DDBJ whole genome shotgun (WGS) entry which is preliminary data.</text>
</comment>
<dbReference type="AlphaFoldDB" id="V4PHU6"/>
<feature type="signal peptide" evidence="1">
    <location>
        <begin position="1"/>
        <end position="21"/>
    </location>
</feature>
<name>V4PHU6_9CAUL</name>
<dbReference type="OrthoDB" id="195526at2"/>
<keyword evidence="1" id="KW-0732">Signal</keyword>
<dbReference type="STRING" id="1121022.GCA_000376105_03701"/>
<dbReference type="Pfam" id="PF16670">
    <property type="entry name" value="PI-PLC-C1"/>
    <property type="match status" value="1"/>
</dbReference>
<evidence type="ECO:0000313" key="2">
    <source>
        <dbReference type="EMBL" id="ESQ87756.1"/>
    </source>
</evidence>
<proteinExistence type="predicted"/>
<sequence length="348" mass="38449">MLRSLCALITLSLLMTAPTFAAEGLKLNQIQILGSHNSYRPVPNATVQANMDSLPNHAGQGLEYGHPDILTQLNLGIRQIEFDPYADKAGGLYVAPYARTDPNYATMAAPGLKVLHIPVLDYRSQCLTLRACLTVIADWSRAHPDHDAIILFINTKEEPVKDPRVTTPEFYTEADLAEIDADARDILGALHLITPDVIRGSYKSLRDGVMAGHWPLAADAKGKVMLVLDSNPRIADLYRKGHPSLEGRVMFGLYGENEAEAAVFNIQDPRPEAAHITQLVKQGFFVRSRADANTTEARTRDLKRFETAVEAGAQVISTDYYDGAPDPYGFKFVVRMKDGFKQANPLFR</sequence>
<accession>V4PHU6</accession>
<keyword evidence="3" id="KW-1185">Reference proteome</keyword>
<dbReference type="RefSeq" id="WP_018083382.1">
    <property type="nucleotide sequence ID" value="NZ_AQWM01000030.1"/>
</dbReference>
<dbReference type="InterPro" id="IPR017946">
    <property type="entry name" value="PLC-like_Pdiesterase_TIM-brl"/>
</dbReference>
<dbReference type="eggNOG" id="COG0121">
    <property type="taxonomic scope" value="Bacteria"/>
</dbReference>
<dbReference type="GO" id="GO:0008081">
    <property type="term" value="F:phosphoric diester hydrolase activity"/>
    <property type="evidence" value="ECO:0007669"/>
    <property type="project" value="InterPro"/>
</dbReference>
<dbReference type="Proteomes" id="UP000017837">
    <property type="component" value="Unassembled WGS sequence"/>
</dbReference>
<dbReference type="SUPFAM" id="SSF51695">
    <property type="entry name" value="PLC-like phosphodiesterases"/>
    <property type="match status" value="1"/>
</dbReference>
<evidence type="ECO:0000313" key="3">
    <source>
        <dbReference type="Proteomes" id="UP000017837"/>
    </source>
</evidence>
<dbReference type="InterPro" id="IPR032075">
    <property type="entry name" value="PI-PLC-C1"/>
</dbReference>
<reference evidence="2 3" key="1">
    <citation type="journal article" date="2014" name="Nature">
        <title>Sequential evolution of bacterial morphology by co-option of a developmental regulator.</title>
        <authorList>
            <person name="Jiang C."/>
            <person name="Brown P.J."/>
            <person name="Ducret A."/>
            <person name="Brun Y.V."/>
        </authorList>
    </citation>
    <scope>NUCLEOTIDE SEQUENCE [LARGE SCALE GENOMIC DNA]</scope>
    <source>
        <strain evidence="2 3">DSM 16100</strain>
    </source>
</reference>
<protein>
    <recommendedName>
        <fullName evidence="4">Calcium-dependent phosphoinositide phospholipase C</fullName>
    </recommendedName>
</protein>
<dbReference type="GO" id="GO:0006629">
    <property type="term" value="P:lipid metabolic process"/>
    <property type="evidence" value="ECO:0007669"/>
    <property type="project" value="InterPro"/>
</dbReference>